<evidence type="ECO:0000313" key="1">
    <source>
        <dbReference type="EMBL" id="SLM26361.1"/>
    </source>
</evidence>
<gene>
    <name evidence="1" type="ORF">SAMN04488690_4128</name>
</gene>
<reference evidence="2" key="1">
    <citation type="submission" date="2016-10" db="EMBL/GenBank/DDBJ databases">
        <authorList>
            <person name="Varghese N."/>
        </authorList>
    </citation>
    <scope>NUCLEOTIDE SEQUENCE [LARGE SCALE GENOMIC DNA]</scope>
    <source>
        <strain evidence="2">92MFCol6.1</strain>
    </source>
</reference>
<dbReference type="RefSeq" id="WP_080150763.1">
    <property type="nucleotide sequence ID" value="NZ_FWEU01000008.1"/>
</dbReference>
<evidence type="ECO:0000313" key="2">
    <source>
        <dbReference type="Proteomes" id="UP000191133"/>
    </source>
</evidence>
<protein>
    <submittedName>
        <fullName evidence="1">Uncharacterized protein</fullName>
    </submittedName>
</protein>
<dbReference type="EMBL" id="FWEU01000008">
    <property type="protein sequence ID" value="SLM26361.1"/>
    <property type="molecule type" value="Genomic_DNA"/>
</dbReference>
<name>A0A1W1H4C6_9GAMM</name>
<proteinExistence type="predicted"/>
<dbReference type="AlphaFoldDB" id="A0A1W1H4C6"/>
<organism evidence="1 2">
    <name type="scientific">Stenotrophomonas indicatrix</name>
    <dbReference type="NCBI Taxonomy" id="2045451"/>
    <lineage>
        <taxon>Bacteria</taxon>
        <taxon>Pseudomonadati</taxon>
        <taxon>Pseudomonadota</taxon>
        <taxon>Gammaproteobacteria</taxon>
        <taxon>Lysobacterales</taxon>
        <taxon>Lysobacteraceae</taxon>
        <taxon>Stenotrophomonas</taxon>
    </lineage>
</organism>
<sequence length="69" mass="7896">MISDMKQFFSQFTIAKRGQKDTFYEVNRDGALVLNRDGLLKSGRMKRQLDAARDLRDLKVAKEKGSSSK</sequence>
<accession>A0A1W1H4C6</accession>
<dbReference type="Proteomes" id="UP000191133">
    <property type="component" value="Unassembled WGS sequence"/>
</dbReference>